<dbReference type="OrthoDB" id="913963at2759"/>
<evidence type="ECO:0000256" key="2">
    <source>
        <dbReference type="SAM" id="SignalP"/>
    </source>
</evidence>
<keyword evidence="1" id="KW-0812">Transmembrane</keyword>
<keyword evidence="2" id="KW-0732">Signal</keyword>
<evidence type="ECO:0000256" key="1">
    <source>
        <dbReference type="SAM" id="Phobius"/>
    </source>
</evidence>
<feature type="chain" id="PRO_5035923623" evidence="2">
    <location>
        <begin position="28"/>
        <end position="115"/>
    </location>
</feature>
<keyword evidence="1" id="KW-1133">Transmembrane helix</keyword>
<dbReference type="PANTHER" id="PTHR37702">
    <property type="entry name" value="PROLINE-RICH FAMILY PROTEIN"/>
    <property type="match status" value="1"/>
</dbReference>
<feature type="transmembrane region" description="Helical" evidence="1">
    <location>
        <begin position="98"/>
        <end position="114"/>
    </location>
</feature>
<protein>
    <submittedName>
        <fullName evidence="3">Uncharacterized protein</fullName>
    </submittedName>
</protein>
<sequence>MDSKLHKLLSTILFISTILRYTSPAMADECQYPCYPPPTGPKTTPEVGYFPYNPPSPYLGNGDAPPPPEPILPWFPFYYRKSPHEDQSPSTALRGSRTMIAVFLLLVLVFTFAFH</sequence>
<reference evidence="3 4" key="1">
    <citation type="submission" date="2019-12" db="EMBL/GenBank/DDBJ databases">
        <authorList>
            <person name="Alioto T."/>
            <person name="Alioto T."/>
            <person name="Gomez Garrido J."/>
        </authorList>
    </citation>
    <scope>NUCLEOTIDE SEQUENCE [LARGE SCALE GENOMIC DNA]</scope>
</reference>
<name>A0A8S0VHS7_OLEEU</name>
<evidence type="ECO:0000313" key="4">
    <source>
        <dbReference type="Proteomes" id="UP000594638"/>
    </source>
</evidence>
<proteinExistence type="predicted"/>
<accession>A0A8S0VHS7</accession>
<dbReference type="Gramene" id="OE9A090179T1">
    <property type="protein sequence ID" value="OE9A090179C1"/>
    <property type="gene ID" value="OE9A090179"/>
</dbReference>
<keyword evidence="1" id="KW-0472">Membrane</keyword>
<feature type="signal peptide" evidence="2">
    <location>
        <begin position="1"/>
        <end position="27"/>
    </location>
</feature>
<dbReference type="EMBL" id="CACTIH010009273">
    <property type="protein sequence ID" value="CAA3028870.1"/>
    <property type="molecule type" value="Genomic_DNA"/>
</dbReference>
<keyword evidence="4" id="KW-1185">Reference proteome</keyword>
<dbReference type="PANTHER" id="PTHR37702:SF1">
    <property type="entry name" value="HYDROXYPROLINE-RICH GLYCOPROTEIN FAMILY PROTEIN"/>
    <property type="match status" value="1"/>
</dbReference>
<dbReference type="AlphaFoldDB" id="A0A8S0VHS7"/>
<dbReference type="Proteomes" id="UP000594638">
    <property type="component" value="Unassembled WGS sequence"/>
</dbReference>
<gene>
    <name evidence="3" type="ORF">OLEA9_A090179</name>
</gene>
<evidence type="ECO:0000313" key="3">
    <source>
        <dbReference type="EMBL" id="CAA3028870.1"/>
    </source>
</evidence>
<comment type="caution">
    <text evidence="3">The sequence shown here is derived from an EMBL/GenBank/DDBJ whole genome shotgun (WGS) entry which is preliminary data.</text>
</comment>
<organism evidence="3 4">
    <name type="scientific">Olea europaea subsp. europaea</name>
    <dbReference type="NCBI Taxonomy" id="158383"/>
    <lineage>
        <taxon>Eukaryota</taxon>
        <taxon>Viridiplantae</taxon>
        <taxon>Streptophyta</taxon>
        <taxon>Embryophyta</taxon>
        <taxon>Tracheophyta</taxon>
        <taxon>Spermatophyta</taxon>
        <taxon>Magnoliopsida</taxon>
        <taxon>eudicotyledons</taxon>
        <taxon>Gunneridae</taxon>
        <taxon>Pentapetalae</taxon>
        <taxon>asterids</taxon>
        <taxon>lamiids</taxon>
        <taxon>Lamiales</taxon>
        <taxon>Oleaceae</taxon>
        <taxon>Oleeae</taxon>
        <taxon>Olea</taxon>
    </lineage>
</organism>